<keyword evidence="2" id="KW-0808">Transferase</keyword>
<dbReference type="InterPro" id="IPR050834">
    <property type="entry name" value="Glycosyltransf_2"/>
</dbReference>
<sequence>MTDAPIFSIVIPTYNRPKQLAACLQACGRLDYPHDRFEIIIVDDGSLDPVEVHKMDGSNLKSITCLRQFNAGPASARNMGAQHAQGDILAFTDDDCVPTQQWLRELARSCNDAPTGLVGGGTVNGLVDNIFSIASQMIIDEAYAYFLRRDSGLRFFASNNMAVSTRLFHKIGGFDSSFRTSEDREFCDRWIRQGYPLVYTTKAIVHHYHQLTLTAFCRQHFSYGRGAYQFHRTRARCGPSLLKPDPRFYASVFRRALSGKKPLRMTGLLGLWQVANLAGFLWQAAQPFFLSFPSIRHERLARTEEAPREAGNSKEPRK</sequence>
<dbReference type="Gene3D" id="3.90.550.10">
    <property type="entry name" value="Spore Coat Polysaccharide Biosynthesis Protein SpsA, Chain A"/>
    <property type="match status" value="1"/>
</dbReference>
<dbReference type="EC" id="2.4.-.-" evidence="2"/>
<organism evidence="2 3">
    <name type="scientific">Candidatus Nitrospira neomarina</name>
    <dbReference type="NCBI Taxonomy" id="3020899"/>
    <lineage>
        <taxon>Bacteria</taxon>
        <taxon>Pseudomonadati</taxon>
        <taxon>Nitrospirota</taxon>
        <taxon>Nitrospiria</taxon>
        <taxon>Nitrospirales</taxon>
        <taxon>Nitrospiraceae</taxon>
        <taxon>Nitrospira</taxon>
    </lineage>
</organism>
<reference evidence="2 3" key="1">
    <citation type="submission" date="2023-01" db="EMBL/GenBank/DDBJ databases">
        <title>Cultivation and genomic characterization of new, ubiquitous marine nitrite-oxidizing bacteria from the Nitrospirales.</title>
        <authorList>
            <person name="Mueller A.J."/>
            <person name="Daebeler A."/>
            <person name="Herbold C.W."/>
            <person name="Kirkegaard R.H."/>
            <person name="Daims H."/>
        </authorList>
    </citation>
    <scope>NUCLEOTIDE SEQUENCE [LARGE SCALE GENOMIC DNA]</scope>
    <source>
        <strain evidence="2 3">DK</strain>
    </source>
</reference>
<dbReference type="EMBL" id="CP116968">
    <property type="protein sequence ID" value="WNM61108.1"/>
    <property type="molecule type" value="Genomic_DNA"/>
</dbReference>
<dbReference type="InterPro" id="IPR029044">
    <property type="entry name" value="Nucleotide-diphossugar_trans"/>
</dbReference>
<dbReference type="RefSeq" id="WP_312742798.1">
    <property type="nucleotide sequence ID" value="NZ_CP116968.1"/>
</dbReference>
<dbReference type="KEGG" id="nneo:PQG83_15275"/>
<dbReference type="PANTHER" id="PTHR43685:SF3">
    <property type="entry name" value="SLR2126 PROTEIN"/>
    <property type="match status" value="1"/>
</dbReference>
<dbReference type="GO" id="GO:0016757">
    <property type="term" value="F:glycosyltransferase activity"/>
    <property type="evidence" value="ECO:0007669"/>
    <property type="project" value="UniProtKB-KW"/>
</dbReference>
<feature type="domain" description="Glycosyltransferase 2-like" evidence="1">
    <location>
        <begin position="8"/>
        <end position="159"/>
    </location>
</feature>
<dbReference type="Proteomes" id="UP001302494">
    <property type="component" value="Chromosome"/>
</dbReference>
<dbReference type="PANTHER" id="PTHR43685">
    <property type="entry name" value="GLYCOSYLTRANSFERASE"/>
    <property type="match status" value="1"/>
</dbReference>
<evidence type="ECO:0000313" key="3">
    <source>
        <dbReference type="Proteomes" id="UP001302494"/>
    </source>
</evidence>
<keyword evidence="2" id="KW-0328">Glycosyltransferase</keyword>
<dbReference type="InterPro" id="IPR001173">
    <property type="entry name" value="Glyco_trans_2-like"/>
</dbReference>
<dbReference type="Pfam" id="PF00535">
    <property type="entry name" value="Glycos_transf_2"/>
    <property type="match status" value="1"/>
</dbReference>
<gene>
    <name evidence="2" type="ORF">PQG83_15275</name>
</gene>
<evidence type="ECO:0000259" key="1">
    <source>
        <dbReference type="Pfam" id="PF00535"/>
    </source>
</evidence>
<protein>
    <submittedName>
        <fullName evidence="2">Glycosyltransferase</fullName>
        <ecNumber evidence="2">2.4.-.-</ecNumber>
    </submittedName>
</protein>
<name>A0AA96JV57_9BACT</name>
<evidence type="ECO:0000313" key="2">
    <source>
        <dbReference type="EMBL" id="WNM61108.1"/>
    </source>
</evidence>
<keyword evidence="3" id="KW-1185">Reference proteome</keyword>
<accession>A0AA96JV57</accession>
<dbReference type="AlphaFoldDB" id="A0AA96JV57"/>
<proteinExistence type="predicted"/>
<dbReference type="SUPFAM" id="SSF53448">
    <property type="entry name" value="Nucleotide-diphospho-sugar transferases"/>
    <property type="match status" value="1"/>
</dbReference>